<dbReference type="UniPathway" id="UPA01057">
    <property type="reaction ID" value="UER00165"/>
</dbReference>
<dbReference type="Pfam" id="PF13378">
    <property type="entry name" value="MR_MLE_C"/>
    <property type="match status" value="1"/>
</dbReference>
<dbReference type="GO" id="GO:0043748">
    <property type="term" value="F:O-succinylbenzoate synthase activity"/>
    <property type="evidence" value="ECO:0007669"/>
    <property type="project" value="UniProtKB-EC"/>
</dbReference>
<dbReference type="PANTHER" id="PTHR48073">
    <property type="entry name" value="O-SUCCINYLBENZOATE SYNTHASE-RELATED"/>
    <property type="match status" value="1"/>
</dbReference>
<reference evidence="8 9" key="1">
    <citation type="journal article" date="2016" name="Nat. Commun.">
        <title>Thousands of microbial genomes shed light on interconnected biogeochemical processes in an aquifer system.</title>
        <authorList>
            <person name="Anantharaman K."/>
            <person name="Brown C.T."/>
            <person name="Hug L.A."/>
            <person name="Sharon I."/>
            <person name="Castelle C.J."/>
            <person name="Probst A.J."/>
            <person name="Thomas B.C."/>
            <person name="Singh A."/>
            <person name="Wilkins M.J."/>
            <person name="Karaoz U."/>
            <person name="Brodie E.L."/>
            <person name="Williams K.H."/>
            <person name="Hubbard S.S."/>
            <person name="Banfield J.F."/>
        </authorList>
    </citation>
    <scope>NUCLEOTIDE SEQUENCE [LARGE SCALE GENOMIC DNA]</scope>
    <source>
        <strain evidence="9">RIFCSPLOWO2_12_FULL_64_10</strain>
    </source>
</reference>
<keyword evidence="2" id="KW-0479">Metal-binding</keyword>
<dbReference type="Gene3D" id="3.20.20.120">
    <property type="entry name" value="Enolase-like C-terminal domain"/>
    <property type="match status" value="1"/>
</dbReference>
<dbReference type="InterPro" id="IPR013342">
    <property type="entry name" value="Mandelate_racemase_C"/>
</dbReference>
<keyword evidence="4" id="KW-0456">Lyase</keyword>
<evidence type="ECO:0000259" key="7">
    <source>
        <dbReference type="SMART" id="SM00922"/>
    </source>
</evidence>
<comment type="cofactor">
    <cofactor evidence="1">
        <name>a divalent metal cation</name>
        <dbReference type="ChEBI" id="CHEBI:60240"/>
    </cofactor>
</comment>
<organism evidence="8 9">
    <name type="scientific">Handelsmanbacteria sp. (strain RIFCSPLOWO2_12_FULL_64_10)</name>
    <dbReference type="NCBI Taxonomy" id="1817868"/>
    <lineage>
        <taxon>Bacteria</taxon>
        <taxon>Candidatus Handelsmaniibacteriota</taxon>
    </lineage>
</organism>
<dbReference type="InterPro" id="IPR036849">
    <property type="entry name" value="Enolase-like_C_sf"/>
</dbReference>
<dbReference type="SFLD" id="SFLDS00001">
    <property type="entry name" value="Enolase"/>
    <property type="match status" value="1"/>
</dbReference>
<accession>A0A1F6CCK4</accession>
<dbReference type="GO" id="GO:0016854">
    <property type="term" value="F:racemase and epimerase activity"/>
    <property type="evidence" value="ECO:0007669"/>
    <property type="project" value="UniProtKB-ARBA"/>
</dbReference>
<dbReference type="SFLD" id="SFLDG00180">
    <property type="entry name" value="muconate_cycloisomerase"/>
    <property type="match status" value="1"/>
</dbReference>
<dbReference type="Proteomes" id="UP000178606">
    <property type="component" value="Unassembled WGS sequence"/>
</dbReference>
<protein>
    <recommendedName>
        <fullName evidence="5 6">o-succinylbenzoate synthase</fullName>
        <ecNumber evidence="5 6">4.2.1.113</ecNumber>
    </recommendedName>
</protein>
<dbReference type="SFLD" id="SFLDF00009">
    <property type="entry name" value="o-succinylbenzoate_synthase"/>
    <property type="match status" value="1"/>
</dbReference>
<dbReference type="GO" id="GO:0046872">
    <property type="term" value="F:metal ion binding"/>
    <property type="evidence" value="ECO:0007669"/>
    <property type="project" value="UniProtKB-KW"/>
</dbReference>
<evidence type="ECO:0000313" key="9">
    <source>
        <dbReference type="Proteomes" id="UP000178606"/>
    </source>
</evidence>
<dbReference type="Pfam" id="PF02746">
    <property type="entry name" value="MR_MLE_N"/>
    <property type="match status" value="1"/>
</dbReference>
<evidence type="ECO:0000256" key="1">
    <source>
        <dbReference type="ARBA" id="ARBA00001968"/>
    </source>
</evidence>
<dbReference type="SUPFAM" id="SSF54826">
    <property type="entry name" value="Enolase N-terminal domain-like"/>
    <property type="match status" value="1"/>
</dbReference>
<feature type="domain" description="Mandelate racemase/muconate lactonizing enzyme C-terminal" evidence="7">
    <location>
        <begin position="142"/>
        <end position="234"/>
    </location>
</feature>
<dbReference type="PANTHER" id="PTHR48073:SF5">
    <property type="entry name" value="O-SUCCINYLBENZOATE SYNTHASE"/>
    <property type="match status" value="1"/>
</dbReference>
<evidence type="ECO:0000256" key="4">
    <source>
        <dbReference type="ARBA" id="ARBA00023239"/>
    </source>
</evidence>
<dbReference type="EMBL" id="MFKF01000279">
    <property type="protein sequence ID" value="OGG46926.1"/>
    <property type="molecule type" value="Genomic_DNA"/>
</dbReference>
<dbReference type="InterPro" id="IPR029065">
    <property type="entry name" value="Enolase_C-like"/>
</dbReference>
<dbReference type="AlphaFoldDB" id="A0A1F6CCK4"/>
<dbReference type="EC" id="4.2.1.113" evidence="5 6"/>
<evidence type="ECO:0000256" key="6">
    <source>
        <dbReference type="NCBIfam" id="TIGR01928"/>
    </source>
</evidence>
<dbReference type="Gene3D" id="3.30.390.10">
    <property type="entry name" value="Enolase-like, N-terminal domain"/>
    <property type="match status" value="1"/>
</dbReference>
<dbReference type="InterPro" id="IPR029017">
    <property type="entry name" value="Enolase-like_N"/>
</dbReference>
<dbReference type="SMART" id="SM00922">
    <property type="entry name" value="MR_MLE"/>
    <property type="match status" value="1"/>
</dbReference>
<dbReference type="InterPro" id="IPR010197">
    <property type="entry name" value="OSBS/NAAAR"/>
</dbReference>
<evidence type="ECO:0000256" key="3">
    <source>
        <dbReference type="ARBA" id="ARBA00022842"/>
    </source>
</evidence>
<comment type="caution">
    <text evidence="8">The sequence shown here is derived from an EMBL/GenBank/DDBJ whole genome shotgun (WGS) entry which is preliminary data.</text>
</comment>
<gene>
    <name evidence="8" type="ORF">A3F84_20920</name>
</gene>
<dbReference type="SUPFAM" id="SSF51604">
    <property type="entry name" value="Enolase C-terminal domain-like"/>
    <property type="match status" value="1"/>
</dbReference>
<sequence length="370" mass="41505">MRIERIEISYVRLPLIYPWKTAYGEDADIHSVLFRMISGGHEGWGETTPFFAPTYSPETASTVFVLNQEVFCPALVGRDFETAEDLLDALKVFKGNPFAKAGPESTWWDLKARMEGKPLHRLLGGERTAVDAGSDFGVQDTLDMLLQKIQGAIDRGFKRTKLKVRPGWDLEMLRLVRSTFPRHTFHIDCNSGYSLSDLPFFRAVDRLGLAMIEQPLFHRDLLDHAELQRQLDTPVCLDESVTSLRDFEQALRLKSCRYLNIKYGRVGGICVAKALHDRARDAGIPCWVGGMLESGIGAGLNVELASLGNFTYPADLFPSAFFYRQDLTEPELILNPDCTFSVSEVSGTPYRPIPERVEAATVRKAVIKPS</sequence>
<dbReference type="NCBIfam" id="TIGR01928">
    <property type="entry name" value="menC_lowGC_arch"/>
    <property type="match status" value="1"/>
</dbReference>
<evidence type="ECO:0000256" key="5">
    <source>
        <dbReference type="ARBA" id="ARBA00029491"/>
    </source>
</evidence>
<dbReference type="UniPathway" id="UPA00079"/>
<evidence type="ECO:0000256" key="2">
    <source>
        <dbReference type="ARBA" id="ARBA00022723"/>
    </source>
</evidence>
<proteinExistence type="predicted"/>
<keyword evidence="3" id="KW-0460">Magnesium</keyword>
<name>A0A1F6CCK4_HANXR</name>
<dbReference type="InterPro" id="IPR013341">
    <property type="entry name" value="Mandelate_racemase_N_dom"/>
</dbReference>
<evidence type="ECO:0000313" key="8">
    <source>
        <dbReference type="EMBL" id="OGG46926.1"/>
    </source>
</evidence>
<dbReference type="GO" id="GO:0009234">
    <property type="term" value="P:menaquinone biosynthetic process"/>
    <property type="evidence" value="ECO:0007669"/>
    <property type="project" value="UniProtKB-UniRule"/>
</dbReference>